<dbReference type="Proteomes" id="UP001595851">
    <property type="component" value="Unassembled WGS sequence"/>
</dbReference>
<evidence type="ECO:0000313" key="2">
    <source>
        <dbReference type="EMBL" id="MFC4006799.1"/>
    </source>
</evidence>
<evidence type="ECO:0000313" key="3">
    <source>
        <dbReference type="Proteomes" id="UP001595851"/>
    </source>
</evidence>
<organism evidence="2 3">
    <name type="scientific">Nonomuraea purpurea</name>
    <dbReference type="NCBI Taxonomy" id="1849276"/>
    <lineage>
        <taxon>Bacteria</taxon>
        <taxon>Bacillati</taxon>
        <taxon>Actinomycetota</taxon>
        <taxon>Actinomycetes</taxon>
        <taxon>Streptosporangiales</taxon>
        <taxon>Streptosporangiaceae</taxon>
        <taxon>Nonomuraea</taxon>
    </lineage>
</organism>
<name>A0ABV8G118_9ACTN</name>
<dbReference type="PANTHER" id="PTHR38011:SF12">
    <property type="entry name" value="BIFUNCTIONAL DEAMINASE-REDUCTASE DOMAIN PROTEIN"/>
    <property type="match status" value="1"/>
</dbReference>
<feature type="domain" description="Bacterial bifunctional deaminase-reductase C-terminal" evidence="1">
    <location>
        <begin position="3"/>
        <end position="177"/>
    </location>
</feature>
<dbReference type="EMBL" id="JBHSBI010000002">
    <property type="protein sequence ID" value="MFC4006799.1"/>
    <property type="molecule type" value="Genomic_DNA"/>
</dbReference>
<gene>
    <name evidence="2" type="ORF">ACFOY2_06180</name>
</gene>
<dbReference type="Gene3D" id="3.40.430.10">
    <property type="entry name" value="Dihydrofolate Reductase, subunit A"/>
    <property type="match status" value="1"/>
</dbReference>
<keyword evidence="3" id="KW-1185">Reference proteome</keyword>
<protein>
    <submittedName>
        <fullName evidence="2">Dihydrofolate reductase family protein</fullName>
    </submittedName>
</protein>
<sequence>MSKVTCDVAASLDGFVAGLNQTLDNPFGDGVGDRLHQWMFEEPEAHAEVIEGITAAGAFIMGRNMFGPGRDAWDMDWRGWWGEEPPYHAPVFVLTHHPREPLPMKGGTTFTFVTEGIEAALAQAREAAGGRDVSIAGGAQTINQYLAAGLIDELRVHVAPVILGRGERLFDGVGDTTLEPLGDVSGTALVTHLTYRVIHG</sequence>
<reference evidence="3" key="1">
    <citation type="journal article" date="2019" name="Int. J. Syst. Evol. Microbiol.">
        <title>The Global Catalogue of Microorganisms (GCM) 10K type strain sequencing project: providing services to taxonomists for standard genome sequencing and annotation.</title>
        <authorList>
            <consortium name="The Broad Institute Genomics Platform"/>
            <consortium name="The Broad Institute Genome Sequencing Center for Infectious Disease"/>
            <person name="Wu L."/>
            <person name="Ma J."/>
        </authorList>
    </citation>
    <scope>NUCLEOTIDE SEQUENCE [LARGE SCALE GENOMIC DNA]</scope>
    <source>
        <strain evidence="3">TBRC 1276</strain>
    </source>
</reference>
<evidence type="ECO:0000259" key="1">
    <source>
        <dbReference type="Pfam" id="PF01872"/>
    </source>
</evidence>
<dbReference type="PANTHER" id="PTHR38011">
    <property type="entry name" value="DIHYDROFOLATE REDUCTASE FAMILY PROTEIN (AFU_ORTHOLOGUE AFUA_8G06820)"/>
    <property type="match status" value="1"/>
</dbReference>
<dbReference type="InterPro" id="IPR024072">
    <property type="entry name" value="DHFR-like_dom_sf"/>
</dbReference>
<accession>A0ABV8G118</accession>
<dbReference type="SUPFAM" id="SSF53597">
    <property type="entry name" value="Dihydrofolate reductase-like"/>
    <property type="match status" value="1"/>
</dbReference>
<proteinExistence type="predicted"/>
<comment type="caution">
    <text evidence="2">The sequence shown here is derived from an EMBL/GenBank/DDBJ whole genome shotgun (WGS) entry which is preliminary data.</text>
</comment>
<dbReference type="RefSeq" id="WP_379526935.1">
    <property type="nucleotide sequence ID" value="NZ_JBHSBI010000002.1"/>
</dbReference>
<dbReference type="InterPro" id="IPR050765">
    <property type="entry name" value="Riboflavin_Biosynth_HTPR"/>
</dbReference>
<dbReference type="Pfam" id="PF01872">
    <property type="entry name" value="RibD_C"/>
    <property type="match status" value="1"/>
</dbReference>
<dbReference type="InterPro" id="IPR002734">
    <property type="entry name" value="RibDG_C"/>
</dbReference>